<dbReference type="Proteomes" id="UP000469194">
    <property type="component" value="Unassembled WGS sequence"/>
</dbReference>
<name>A0A6N9Z7A6_9BIFI</name>
<accession>A0A6N9Z7A6</accession>
<evidence type="ECO:0000313" key="1">
    <source>
        <dbReference type="EMBL" id="NEG90381.1"/>
    </source>
</evidence>
<keyword evidence="2" id="KW-1185">Reference proteome</keyword>
<gene>
    <name evidence="1" type="ORF">GFD25_10385</name>
</gene>
<dbReference type="AlphaFoldDB" id="A0A6N9Z7A6"/>
<evidence type="ECO:0000313" key="2">
    <source>
        <dbReference type="Proteomes" id="UP000469194"/>
    </source>
</evidence>
<dbReference type="EMBL" id="WHZW01000024">
    <property type="protein sequence ID" value="NEG90381.1"/>
    <property type="molecule type" value="Genomic_DNA"/>
</dbReference>
<sequence>MSLIQDRQNMLRRMGANAESDSQVAGAVKGTLEQYAGDLYQWFVEANVPSLSSAVSALDNTAGDLGMLAIELRDIAKQAEAYERQLGM</sequence>
<proteinExistence type="predicted"/>
<protein>
    <recommendedName>
        <fullName evidence="3">WXG100 family type VII secretion target</fullName>
    </recommendedName>
</protein>
<reference evidence="1 2" key="1">
    <citation type="submission" date="2019-10" db="EMBL/GenBank/DDBJ databases">
        <title>Bifidobacterium from non-human primates.</title>
        <authorList>
            <person name="Modesto M."/>
        </authorList>
    </citation>
    <scope>NUCLEOTIDE SEQUENCE [LARGE SCALE GENOMIC DNA]</scope>
    <source>
        <strain evidence="1 2">TRE17</strain>
    </source>
</reference>
<comment type="caution">
    <text evidence="1">The sequence shown here is derived from an EMBL/GenBank/DDBJ whole genome shotgun (WGS) entry which is preliminary data.</text>
</comment>
<dbReference type="RefSeq" id="WP_163232591.1">
    <property type="nucleotide sequence ID" value="NZ_WHZW01000024.1"/>
</dbReference>
<evidence type="ECO:0008006" key="3">
    <source>
        <dbReference type="Google" id="ProtNLM"/>
    </source>
</evidence>
<organism evidence="1 2">
    <name type="scientific">Bifidobacterium aerophilum</name>
    <dbReference type="NCBI Taxonomy" id="1798155"/>
    <lineage>
        <taxon>Bacteria</taxon>
        <taxon>Bacillati</taxon>
        <taxon>Actinomycetota</taxon>
        <taxon>Actinomycetes</taxon>
        <taxon>Bifidobacteriales</taxon>
        <taxon>Bifidobacteriaceae</taxon>
        <taxon>Bifidobacterium</taxon>
    </lineage>
</organism>